<comment type="similarity">
    <text evidence="1">Belongs to the ataxin-10 family.</text>
</comment>
<protein>
    <recommendedName>
        <fullName evidence="5">Ataxin-10 homolog</fullName>
    </recommendedName>
</protein>
<organism evidence="8 9">
    <name type="scientific">Chaetomium fimeti</name>
    <dbReference type="NCBI Taxonomy" id="1854472"/>
    <lineage>
        <taxon>Eukaryota</taxon>
        <taxon>Fungi</taxon>
        <taxon>Dikarya</taxon>
        <taxon>Ascomycota</taxon>
        <taxon>Pezizomycotina</taxon>
        <taxon>Sordariomycetes</taxon>
        <taxon>Sordariomycetidae</taxon>
        <taxon>Sordariales</taxon>
        <taxon>Chaetomiaceae</taxon>
        <taxon>Chaetomium</taxon>
    </lineage>
</organism>
<dbReference type="GeneID" id="87842577"/>
<comment type="caution">
    <text evidence="8">The sequence shown here is derived from an EMBL/GenBank/DDBJ whole genome shotgun (WGS) entry which is preliminary data.</text>
</comment>
<evidence type="ECO:0000259" key="7">
    <source>
        <dbReference type="Pfam" id="PF09759"/>
    </source>
</evidence>
<dbReference type="GO" id="GO:0051301">
    <property type="term" value="P:cell division"/>
    <property type="evidence" value="ECO:0007669"/>
    <property type="project" value="UniProtKB-KW"/>
</dbReference>
<feature type="region of interest" description="Disordered" evidence="6">
    <location>
        <begin position="689"/>
        <end position="737"/>
    </location>
</feature>
<feature type="region of interest" description="Disordered" evidence="6">
    <location>
        <begin position="397"/>
        <end position="432"/>
    </location>
</feature>
<evidence type="ECO:0000256" key="6">
    <source>
        <dbReference type="SAM" id="MobiDB-lite"/>
    </source>
</evidence>
<dbReference type="EMBL" id="JAUEPN010000004">
    <property type="protein sequence ID" value="KAK3295170.1"/>
    <property type="molecule type" value="Genomic_DNA"/>
</dbReference>
<dbReference type="Proteomes" id="UP001278766">
    <property type="component" value="Unassembled WGS sequence"/>
</dbReference>
<keyword evidence="9" id="KW-1185">Reference proteome</keyword>
<accession>A0AAE0HF02</accession>
<feature type="compositionally biased region" description="Basic and acidic residues" evidence="6">
    <location>
        <begin position="418"/>
        <end position="431"/>
    </location>
</feature>
<feature type="region of interest" description="Disordered" evidence="6">
    <location>
        <begin position="923"/>
        <end position="1031"/>
    </location>
</feature>
<feature type="domain" description="Ataxin-10" evidence="7">
    <location>
        <begin position="766"/>
        <end position="821"/>
    </location>
</feature>
<evidence type="ECO:0000313" key="8">
    <source>
        <dbReference type="EMBL" id="KAK3295170.1"/>
    </source>
</evidence>
<keyword evidence="3" id="KW-0131">Cell cycle</keyword>
<dbReference type="AlphaFoldDB" id="A0AAE0HF02"/>
<feature type="compositionally biased region" description="Low complexity" evidence="6">
    <location>
        <begin position="831"/>
        <end position="855"/>
    </location>
</feature>
<dbReference type="PANTHER" id="PTHR13255:SF0">
    <property type="entry name" value="ATAXIN-10"/>
    <property type="match status" value="1"/>
</dbReference>
<dbReference type="InterPro" id="IPR051374">
    <property type="entry name" value="Ataxin-10/CTR86_families"/>
</dbReference>
<dbReference type="PANTHER" id="PTHR13255">
    <property type="entry name" value="ATAXIN-10"/>
    <property type="match status" value="1"/>
</dbReference>
<keyword evidence="2" id="KW-0132">Cell division</keyword>
<sequence>MASTILPPEMAIPGAADSGRPLSIEELCFTSAMSCFEGWLKLDPAIGPRTMAYVTKFISKTLEKTHNLKDVRETLSKSVEVWIWLTRDFAAAIPSLTTRSIGPLASLNDPDKGVTPQESTALITKNYPSLKEDLQLLIKLMHIARNLLVVPEPEIPQDLCAAAQFDQMLYQTIILCINVTSKAYDGDVLEEAARLKLSEITELYKKLLVTCLQQAHNWIAKNDRNKMAFWSTVLFDDDALSDESDGNVYGEFRPDMAKTEVQNWFERNSRFCDKARQLLTAYEENLAAKGLPPGHLPCISPLAWNWLPEGTVRVRADDFDNVTKITPLWKEDEPDKFEQDKAYGRVSREVDTWWLKIRDPNYDGWVVPMPTVEFAQQRTENCKANLVNRYAHSYRTAEHEGSVHSAEGAPLPEGAADQEGREGGHYVHDYNDDMIEEEDIDDDDSYGEGPMNGLLTEVPNILDPKQIEALHMIVKSCILDNAGLVLSKAGENLQKTRCRMFMAMECGRSLLREILVFIAVWEKSEQSLIFQLTTQIVEAIHHSALVPYAWQSLRIPKDIISPAQTVLLRLVNTMFRARNNDPPPVESKEHIRDAKLLHFLFIQFRSRIVPECAALMHLQAQIRNDLCDPADFPVDSWDMERAKDGIQQFLELLTTVNELPETRRYLIEWEAAYELLTLLKGLEAGVPKKPMVEMPNRSNNARQHQQPPPHPDDPDAGYDSEDHPLAPPPPLEEPAHKYPWAGIKGQILHILAGLLQPPHGRSSPGNPEVQSQILRHNGVISLLNCCVYDDHNRYARERVQICLKWLMDGSDEANKYLRELIAMSPPPNLRAPPQQQQQATQAQGSGSGSTTAAQPQTASLRIDGIPGEVKVRLRAPGETVPPQPRPLIPTSSSGPGSGAGRALPPPLANATATAAVDDHGYGYGQTHRYSSSSSSSNVLPPIQGGGGGGEAGEGGARAGSSMPPPHRSRPEELLRDIITLADEAARLAMGRPLEGDETEEEGEEGEEEGGEDGDDEEGDEEGEGEGGDDFM</sequence>
<dbReference type="Pfam" id="PF09759">
    <property type="entry name" value="Atx10homo_assoc"/>
    <property type="match status" value="1"/>
</dbReference>
<reference evidence="8" key="2">
    <citation type="submission" date="2023-06" db="EMBL/GenBank/DDBJ databases">
        <authorList>
            <consortium name="Lawrence Berkeley National Laboratory"/>
            <person name="Haridas S."/>
            <person name="Hensen N."/>
            <person name="Bonometti L."/>
            <person name="Westerberg I."/>
            <person name="Brannstrom I.O."/>
            <person name="Guillou S."/>
            <person name="Cros-Aarteil S."/>
            <person name="Calhoun S."/>
            <person name="Kuo A."/>
            <person name="Mondo S."/>
            <person name="Pangilinan J."/>
            <person name="Riley R."/>
            <person name="Labutti K."/>
            <person name="Andreopoulos B."/>
            <person name="Lipzen A."/>
            <person name="Chen C."/>
            <person name="Yanf M."/>
            <person name="Daum C."/>
            <person name="Ng V."/>
            <person name="Clum A."/>
            <person name="Steindorff A."/>
            <person name="Ohm R."/>
            <person name="Martin F."/>
            <person name="Silar P."/>
            <person name="Natvig D."/>
            <person name="Lalanne C."/>
            <person name="Gautier V."/>
            <person name="Ament-Velasquez S.L."/>
            <person name="Kruys A."/>
            <person name="Hutchinson M.I."/>
            <person name="Powell A.J."/>
            <person name="Barry K."/>
            <person name="Miller A.N."/>
            <person name="Grigoriev I.V."/>
            <person name="Debuchy R."/>
            <person name="Gladieux P."/>
            <person name="Thoren M.H."/>
            <person name="Johannesson H."/>
        </authorList>
    </citation>
    <scope>NUCLEOTIDE SEQUENCE</scope>
    <source>
        <strain evidence="8">CBS 168.71</strain>
    </source>
</reference>
<evidence type="ECO:0000313" key="9">
    <source>
        <dbReference type="Proteomes" id="UP001278766"/>
    </source>
</evidence>
<dbReference type="RefSeq" id="XP_062658684.1">
    <property type="nucleotide sequence ID" value="XM_062805629.1"/>
</dbReference>
<evidence type="ECO:0000256" key="4">
    <source>
        <dbReference type="ARBA" id="ARBA00044746"/>
    </source>
</evidence>
<comment type="function">
    <text evidence="4">May play a role in the regulation of cytokinesis.</text>
</comment>
<evidence type="ECO:0000256" key="3">
    <source>
        <dbReference type="ARBA" id="ARBA00023306"/>
    </source>
</evidence>
<evidence type="ECO:0000256" key="1">
    <source>
        <dbReference type="ARBA" id="ARBA00008384"/>
    </source>
</evidence>
<reference evidence="8" key="1">
    <citation type="journal article" date="2023" name="Mol. Phylogenet. Evol.">
        <title>Genome-scale phylogeny and comparative genomics of the fungal order Sordariales.</title>
        <authorList>
            <person name="Hensen N."/>
            <person name="Bonometti L."/>
            <person name="Westerberg I."/>
            <person name="Brannstrom I.O."/>
            <person name="Guillou S."/>
            <person name="Cros-Aarteil S."/>
            <person name="Calhoun S."/>
            <person name="Haridas S."/>
            <person name="Kuo A."/>
            <person name="Mondo S."/>
            <person name="Pangilinan J."/>
            <person name="Riley R."/>
            <person name="LaButti K."/>
            <person name="Andreopoulos B."/>
            <person name="Lipzen A."/>
            <person name="Chen C."/>
            <person name="Yan M."/>
            <person name="Daum C."/>
            <person name="Ng V."/>
            <person name="Clum A."/>
            <person name="Steindorff A."/>
            <person name="Ohm R.A."/>
            <person name="Martin F."/>
            <person name="Silar P."/>
            <person name="Natvig D.O."/>
            <person name="Lalanne C."/>
            <person name="Gautier V."/>
            <person name="Ament-Velasquez S.L."/>
            <person name="Kruys A."/>
            <person name="Hutchinson M.I."/>
            <person name="Powell A.J."/>
            <person name="Barry K."/>
            <person name="Miller A.N."/>
            <person name="Grigoriev I.V."/>
            <person name="Debuchy R."/>
            <person name="Gladieux P."/>
            <person name="Hiltunen Thoren M."/>
            <person name="Johannesson H."/>
        </authorList>
    </citation>
    <scope>NUCLEOTIDE SEQUENCE</scope>
    <source>
        <strain evidence="8">CBS 168.71</strain>
    </source>
</reference>
<feature type="region of interest" description="Disordered" evidence="6">
    <location>
        <begin position="824"/>
        <end position="906"/>
    </location>
</feature>
<evidence type="ECO:0000256" key="2">
    <source>
        <dbReference type="ARBA" id="ARBA00022618"/>
    </source>
</evidence>
<dbReference type="GO" id="GO:0005829">
    <property type="term" value="C:cytosol"/>
    <property type="evidence" value="ECO:0007669"/>
    <property type="project" value="TreeGrafter"/>
</dbReference>
<gene>
    <name evidence="8" type="ORF">B0H64DRAFT_424009</name>
</gene>
<feature type="compositionally biased region" description="Acidic residues" evidence="6">
    <location>
        <begin position="995"/>
        <end position="1031"/>
    </location>
</feature>
<evidence type="ECO:0000256" key="5">
    <source>
        <dbReference type="ARBA" id="ARBA00044801"/>
    </source>
</evidence>
<name>A0AAE0HF02_9PEZI</name>
<dbReference type="InterPro" id="IPR019156">
    <property type="entry name" value="Ataxin-10_domain"/>
</dbReference>
<feature type="compositionally biased region" description="Gly residues" evidence="6">
    <location>
        <begin position="943"/>
        <end position="957"/>
    </location>
</feature>
<proteinExistence type="inferred from homology"/>